<dbReference type="SUPFAM" id="SSF54909">
    <property type="entry name" value="Dimeric alpha+beta barrel"/>
    <property type="match status" value="1"/>
</dbReference>
<dbReference type="InterPro" id="IPR012577">
    <property type="entry name" value="NIPSNAP"/>
</dbReference>
<dbReference type="Proteomes" id="UP001208690">
    <property type="component" value="Unassembled WGS sequence"/>
</dbReference>
<gene>
    <name evidence="2" type="ORF">MUB52_10120</name>
</gene>
<reference evidence="2 3" key="1">
    <citation type="submission" date="2022-04" db="EMBL/GenBank/DDBJ databases">
        <title>Roseobacter sp. WL0113 is a bacterium isolated from neritic sediment.</title>
        <authorList>
            <person name="Wang L."/>
            <person name="He W."/>
            <person name="Zhang D.-F."/>
        </authorList>
    </citation>
    <scope>NUCLEOTIDE SEQUENCE [LARGE SCALE GENOMIC DNA]</scope>
    <source>
        <strain evidence="2 3">WL0113</strain>
    </source>
</reference>
<feature type="domain" description="NIPSNAP" evidence="1">
    <location>
        <begin position="7"/>
        <end position="99"/>
    </location>
</feature>
<evidence type="ECO:0000313" key="3">
    <source>
        <dbReference type="Proteomes" id="UP001208690"/>
    </source>
</evidence>
<name>A0ABT3BF82_9RHOB</name>
<dbReference type="EMBL" id="JALIEB010000005">
    <property type="protein sequence ID" value="MCV3271784.1"/>
    <property type="molecule type" value="Genomic_DNA"/>
</dbReference>
<accession>A0ABT3BF82</accession>
<protein>
    <submittedName>
        <fullName evidence="2">NIPSNAP family protein</fullName>
    </submittedName>
</protein>
<organism evidence="2 3">
    <name type="scientific">Roseobacter sinensis</name>
    <dbReference type="NCBI Taxonomy" id="2931391"/>
    <lineage>
        <taxon>Bacteria</taxon>
        <taxon>Pseudomonadati</taxon>
        <taxon>Pseudomonadota</taxon>
        <taxon>Alphaproteobacteria</taxon>
        <taxon>Rhodobacterales</taxon>
        <taxon>Roseobacteraceae</taxon>
        <taxon>Roseobacter</taxon>
    </lineage>
</organism>
<dbReference type="Gene3D" id="3.30.70.100">
    <property type="match status" value="1"/>
</dbReference>
<evidence type="ECO:0000259" key="1">
    <source>
        <dbReference type="Pfam" id="PF07978"/>
    </source>
</evidence>
<dbReference type="Pfam" id="PF07978">
    <property type="entry name" value="NIPSNAP"/>
    <property type="match status" value="1"/>
</dbReference>
<sequence>MITCTVRYEIDPAKLDAFERYARFWIYKVPALGGTHHGYHMPHEGPNDIAYCHFSFPSLAAYEDYRTRMWEDDECKAAYAFAAKTQCIRRYDRSFTRPVFEGQTPAELNWA</sequence>
<dbReference type="RefSeq" id="WP_263844102.1">
    <property type="nucleotide sequence ID" value="NZ_JALIEB010000005.1"/>
</dbReference>
<comment type="caution">
    <text evidence="2">The sequence shown here is derived from an EMBL/GenBank/DDBJ whole genome shotgun (WGS) entry which is preliminary data.</text>
</comment>
<dbReference type="InterPro" id="IPR011008">
    <property type="entry name" value="Dimeric_a/b-barrel"/>
</dbReference>
<proteinExistence type="predicted"/>
<evidence type="ECO:0000313" key="2">
    <source>
        <dbReference type="EMBL" id="MCV3271784.1"/>
    </source>
</evidence>
<keyword evidence="3" id="KW-1185">Reference proteome</keyword>